<keyword evidence="2" id="KW-1185">Reference proteome</keyword>
<dbReference type="EMBL" id="CP032317">
    <property type="protein sequence ID" value="AYA37347.1"/>
    <property type="molecule type" value="Genomic_DNA"/>
</dbReference>
<sequence>MTKRLIIALLSWHLFAVSLVPAGNALELLKIPQLVDHYQQHAGSSVLRFLYDHYAGLHNQQRQQDHESLPLHTCLHQATALALPPVLRLVLPQPLEFPEAQQYGGEYVVSAPRGVSRTYFQPPRSVAAPVASRA</sequence>
<accession>A0A3B7RT85</accession>
<dbReference type="RefSeq" id="WP_119444918.1">
    <property type="nucleotide sequence ID" value="NZ_CP032317.1"/>
</dbReference>
<dbReference type="Proteomes" id="UP000262802">
    <property type="component" value="Chromosome"/>
</dbReference>
<protein>
    <submittedName>
        <fullName evidence="1">Uncharacterized protein</fullName>
    </submittedName>
</protein>
<dbReference type="AlphaFoldDB" id="A0A3B7RT85"/>
<proteinExistence type="predicted"/>
<dbReference type="KEGG" id="hyh:D3Y59_09975"/>
<dbReference type="OrthoDB" id="825489at2"/>
<reference evidence="1 2" key="1">
    <citation type="submission" date="2018-09" db="EMBL/GenBank/DDBJ databases">
        <title>Hymenobacter medium sp. nov., isolated from R2A medium.</title>
        <authorList>
            <person name="Yingchao G."/>
        </authorList>
    </citation>
    <scope>NUCLEOTIDE SEQUENCE [LARGE SCALE GENOMIC DNA]</scope>
    <source>
        <strain evidence="2">sh-6</strain>
    </source>
</reference>
<evidence type="ECO:0000313" key="2">
    <source>
        <dbReference type="Proteomes" id="UP000262802"/>
    </source>
</evidence>
<name>A0A3B7RT85_9BACT</name>
<gene>
    <name evidence="1" type="ORF">D3Y59_09975</name>
</gene>
<organism evidence="1 2">
    <name type="scientific">Hymenobacter oligotrophus</name>
    <dbReference type="NCBI Taxonomy" id="2319843"/>
    <lineage>
        <taxon>Bacteria</taxon>
        <taxon>Pseudomonadati</taxon>
        <taxon>Bacteroidota</taxon>
        <taxon>Cytophagia</taxon>
        <taxon>Cytophagales</taxon>
        <taxon>Hymenobacteraceae</taxon>
        <taxon>Hymenobacter</taxon>
    </lineage>
</organism>
<evidence type="ECO:0000313" key="1">
    <source>
        <dbReference type="EMBL" id="AYA37347.1"/>
    </source>
</evidence>